<evidence type="ECO:0000259" key="2">
    <source>
        <dbReference type="PROSITE" id="PS50887"/>
    </source>
</evidence>
<dbReference type="SUPFAM" id="SSF55073">
    <property type="entry name" value="Nucleotide cyclase"/>
    <property type="match status" value="1"/>
</dbReference>
<dbReference type="NCBIfam" id="TIGR00254">
    <property type="entry name" value="GGDEF"/>
    <property type="match status" value="1"/>
</dbReference>
<dbReference type="PROSITE" id="PS50887">
    <property type="entry name" value="GGDEF"/>
    <property type="match status" value="1"/>
</dbReference>
<dbReference type="PANTHER" id="PTHR44757">
    <property type="entry name" value="DIGUANYLATE CYCLASE DGCP"/>
    <property type="match status" value="1"/>
</dbReference>
<accession>A0A2U2MYK8</accession>
<feature type="domain" description="GGDEF" evidence="2">
    <location>
        <begin position="234"/>
        <end position="368"/>
    </location>
</feature>
<comment type="caution">
    <text evidence="3">The sequence shown here is derived from an EMBL/GenBank/DDBJ whole genome shotgun (WGS) entry which is preliminary data.</text>
</comment>
<reference evidence="3 4" key="1">
    <citation type="submission" date="2018-05" db="EMBL/GenBank/DDBJ databases">
        <title>Spiribacter halobius sp. nov., a moderately halophilic bacterium isolated from marine solar saltern.</title>
        <authorList>
            <person name="Zheng W.-S."/>
            <person name="Lu D.-C."/>
            <person name="Du Z.-J."/>
        </authorList>
    </citation>
    <scope>NUCLEOTIDE SEQUENCE [LARGE SCALE GENOMIC DNA]</scope>
    <source>
        <strain evidence="3 4">E85</strain>
    </source>
</reference>
<dbReference type="AlphaFoldDB" id="A0A2U2MYK8"/>
<dbReference type="Pfam" id="PF00990">
    <property type="entry name" value="GGDEF"/>
    <property type="match status" value="1"/>
</dbReference>
<name>A0A2U2MYK8_9GAMM</name>
<dbReference type="SMART" id="SM00267">
    <property type="entry name" value="GGDEF"/>
    <property type="match status" value="1"/>
</dbReference>
<feature type="region of interest" description="Disordered" evidence="1">
    <location>
        <begin position="51"/>
        <end position="79"/>
    </location>
</feature>
<dbReference type="InterPro" id="IPR029787">
    <property type="entry name" value="Nucleotide_cyclase"/>
</dbReference>
<dbReference type="Gene3D" id="3.30.70.270">
    <property type="match status" value="1"/>
</dbReference>
<keyword evidence="4" id="KW-1185">Reference proteome</keyword>
<dbReference type="CDD" id="cd01949">
    <property type="entry name" value="GGDEF"/>
    <property type="match status" value="1"/>
</dbReference>
<dbReference type="InterPro" id="IPR052155">
    <property type="entry name" value="Biofilm_reg_signaling"/>
</dbReference>
<organism evidence="3 4">
    <name type="scientific">Sediminicurvatus halobius</name>
    <dbReference type="NCBI Taxonomy" id="2182432"/>
    <lineage>
        <taxon>Bacteria</taxon>
        <taxon>Pseudomonadati</taxon>
        <taxon>Pseudomonadota</taxon>
        <taxon>Gammaproteobacteria</taxon>
        <taxon>Chromatiales</taxon>
        <taxon>Ectothiorhodospiraceae</taxon>
        <taxon>Sediminicurvatus</taxon>
    </lineage>
</organism>
<evidence type="ECO:0000313" key="4">
    <source>
        <dbReference type="Proteomes" id="UP000245474"/>
    </source>
</evidence>
<sequence>MDSVKATGCYRSSPPLSKPVGAVRAPANRLGCADCGFIRAGATSWMHAMKALRRRQPTSKSSDRGDASGPGAPESSNTIAGEEGQTLIRNLHLGPTAAVAIVRLADWRLSAISRGLEMALGYLPGELDDACLRDVLADADDSARVAESVAGEERPGNMAVSLLNADGERAPAMAWVLRLEAGDAANLLMVFTPLPKGEGTGAVSGEDPVTGLGARRYFSRRLAAALRTADARQELVGCLIVQLDNIGTAYSEDGESVGEEAIAVIARRLQHGVRSYDSVARLGSDRLGVVLERLELPVHALRAAQHVNHALAEAIAFPGASVRPRVVIGVAVYPSDADSVGRVFRRASVAMHTARNRDSGNVVCAVTPA</sequence>
<protein>
    <recommendedName>
        <fullName evidence="2">GGDEF domain-containing protein</fullName>
    </recommendedName>
</protein>
<dbReference type="EMBL" id="QFFI01000025">
    <property type="protein sequence ID" value="PWG61898.1"/>
    <property type="molecule type" value="Genomic_DNA"/>
</dbReference>
<dbReference type="InterPro" id="IPR000160">
    <property type="entry name" value="GGDEF_dom"/>
</dbReference>
<gene>
    <name evidence="3" type="ORF">DEM34_14310</name>
</gene>
<dbReference type="Proteomes" id="UP000245474">
    <property type="component" value="Unassembled WGS sequence"/>
</dbReference>
<proteinExistence type="predicted"/>
<dbReference type="PANTHER" id="PTHR44757:SF2">
    <property type="entry name" value="BIOFILM ARCHITECTURE MAINTENANCE PROTEIN MBAA"/>
    <property type="match status" value="1"/>
</dbReference>
<dbReference type="InterPro" id="IPR043128">
    <property type="entry name" value="Rev_trsase/Diguanyl_cyclase"/>
</dbReference>
<evidence type="ECO:0000256" key="1">
    <source>
        <dbReference type="SAM" id="MobiDB-lite"/>
    </source>
</evidence>
<evidence type="ECO:0000313" key="3">
    <source>
        <dbReference type="EMBL" id="PWG61898.1"/>
    </source>
</evidence>